<sequence>MHGVPIYVKGGVWTNLEDQILKAAIQKYGTHSWNKVASLLQKKSGKQCQNRWNEYLNPRLNFEKWSKEDDVKLLRLGKLLPNQWRTIGDMMGRTAQLCLDRYNKLLEEDGEQDTLRVGEFNPNADTQAARPDREELEDDEREMLAEARARLLNTQGKKATRKIRERMLEESKRVAYLQKRRELKQAGVDSKIRAPKKKFATQLDYNKEIPYEQAPVGGIYDTTEEDQRLKAQLEKFEKQVDKKGLRSTAATKKSTGKKKRVLEDASDKKIVGVDNVVNNEYKKPKLELPPSGTVAESSSSSVAAIRKEILANRSQGSIFDVDPSSTALISPPAPTLKSKPKAFLTRLFAQLPAPKNDFELVFEDDQVTSPNSPASPNGSQDLPSTAEDHAVDVLLPWTCESLERNDLTIPSPVPEVKDEVDHFYNLHIEAKRTETDTYENPALLQIRDSLLNSISAEEQNDHNPQVEVLLSKRPSPEALRTRIQQLQTSILSMSNQENPPASIIEQTLQASCDLTSTLLPKLLSNGHSYHLNYAKYQNEHLTIEERKAAMQLLIQSQCSST</sequence>
<feature type="domain" description="HTH myb-type" evidence="11">
    <location>
        <begin position="64"/>
        <end position="110"/>
    </location>
</feature>
<dbReference type="RefSeq" id="XP_017985572.1">
    <property type="nucleotide sequence ID" value="XM_018130332.1"/>
</dbReference>
<dbReference type="GO" id="GO:0003677">
    <property type="term" value="F:DNA binding"/>
    <property type="evidence" value="ECO:0007669"/>
    <property type="project" value="UniProtKB-KW"/>
</dbReference>
<feature type="domain" description="Myb-like" evidence="10">
    <location>
        <begin position="9"/>
        <end position="56"/>
    </location>
</feature>
<dbReference type="PANTHER" id="PTHR45885">
    <property type="entry name" value="CELL DIVISION CYCLE 5-LIKE PROTEIN"/>
    <property type="match status" value="1"/>
</dbReference>
<dbReference type="InterPro" id="IPR047240">
    <property type="entry name" value="SANT_CDC5L_II"/>
</dbReference>
<reference evidence="12 13" key="1">
    <citation type="submission" date="2016-01" db="EMBL/GenBank/DDBJ databases">
        <title>Genome sequence of the yeast Holleya sinecauda.</title>
        <authorList>
            <person name="Dietrich F.S."/>
        </authorList>
    </citation>
    <scope>NUCLEOTIDE SEQUENCE [LARGE SCALE GENOMIC DNA]</scope>
    <source>
        <strain evidence="12 13">ATCC 58844</strain>
    </source>
</reference>
<feature type="domain" description="HTH myb-type" evidence="11">
    <location>
        <begin position="8"/>
        <end position="60"/>
    </location>
</feature>
<keyword evidence="5" id="KW-0238">DNA-binding</keyword>
<keyword evidence="6" id="KW-0508">mRNA splicing</keyword>
<feature type="domain" description="Myb-like" evidence="10">
    <location>
        <begin position="57"/>
        <end position="106"/>
    </location>
</feature>
<evidence type="ECO:0000256" key="8">
    <source>
        <dbReference type="ARBA" id="ARBA00034837"/>
    </source>
</evidence>
<evidence type="ECO:0000259" key="10">
    <source>
        <dbReference type="PROSITE" id="PS50090"/>
    </source>
</evidence>
<dbReference type="CDD" id="cd00167">
    <property type="entry name" value="SANT"/>
    <property type="match status" value="1"/>
</dbReference>
<dbReference type="InterPro" id="IPR009057">
    <property type="entry name" value="Homeodomain-like_sf"/>
</dbReference>
<protein>
    <recommendedName>
        <fullName evidence="8">Pre-mRNA-splicing factor CEF1</fullName>
    </recommendedName>
</protein>
<keyword evidence="4" id="KW-0677">Repeat</keyword>
<evidence type="ECO:0000259" key="11">
    <source>
        <dbReference type="PROSITE" id="PS51294"/>
    </source>
</evidence>
<dbReference type="InterPro" id="IPR001005">
    <property type="entry name" value="SANT/Myb"/>
</dbReference>
<evidence type="ECO:0000256" key="4">
    <source>
        <dbReference type="ARBA" id="ARBA00022737"/>
    </source>
</evidence>
<dbReference type="STRING" id="45286.A0A125RDT9"/>
<dbReference type="PROSITE" id="PS51294">
    <property type="entry name" value="HTH_MYB"/>
    <property type="match status" value="2"/>
</dbReference>
<evidence type="ECO:0000256" key="7">
    <source>
        <dbReference type="ARBA" id="ARBA00023242"/>
    </source>
</evidence>
<dbReference type="GO" id="GO:0000398">
    <property type="term" value="P:mRNA splicing, via spliceosome"/>
    <property type="evidence" value="ECO:0007669"/>
    <property type="project" value="InterPro"/>
</dbReference>
<dbReference type="SUPFAM" id="SSF46689">
    <property type="entry name" value="Homeodomain-like"/>
    <property type="match status" value="1"/>
</dbReference>
<dbReference type="SMART" id="SM00717">
    <property type="entry name" value="SANT"/>
    <property type="match status" value="2"/>
</dbReference>
<evidence type="ECO:0000256" key="3">
    <source>
        <dbReference type="ARBA" id="ARBA00022728"/>
    </source>
</evidence>
<dbReference type="PANTHER" id="PTHR45885:SF1">
    <property type="entry name" value="CELL DIVISION CYCLE 5-LIKE PROTEIN"/>
    <property type="match status" value="1"/>
</dbReference>
<evidence type="ECO:0000256" key="2">
    <source>
        <dbReference type="ARBA" id="ARBA00022664"/>
    </source>
</evidence>
<name>A0A125RDT9_9SACH</name>
<evidence type="ECO:0000313" key="13">
    <source>
        <dbReference type="Proteomes" id="UP000243052"/>
    </source>
</evidence>
<dbReference type="InterPro" id="IPR017930">
    <property type="entry name" value="Myb_dom"/>
</dbReference>
<dbReference type="CDD" id="cd11659">
    <property type="entry name" value="SANT_CDC5_II"/>
    <property type="match status" value="1"/>
</dbReference>
<dbReference type="GO" id="GO:0005681">
    <property type="term" value="C:spliceosomal complex"/>
    <property type="evidence" value="ECO:0007669"/>
    <property type="project" value="UniProtKB-KW"/>
</dbReference>
<evidence type="ECO:0000256" key="9">
    <source>
        <dbReference type="SAM" id="MobiDB-lite"/>
    </source>
</evidence>
<dbReference type="Gene3D" id="1.10.10.60">
    <property type="entry name" value="Homeodomain-like"/>
    <property type="match status" value="2"/>
</dbReference>
<evidence type="ECO:0000256" key="6">
    <source>
        <dbReference type="ARBA" id="ARBA00023187"/>
    </source>
</evidence>
<dbReference type="OrthoDB" id="1410009at2759"/>
<gene>
    <name evidence="12" type="ORF">AW171_hschr283</name>
</gene>
<dbReference type="Proteomes" id="UP000243052">
    <property type="component" value="Chromosome ii"/>
</dbReference>
<evidence type="ECO:0000313" key="12">
    <source>
        <dbReference type="EMBL" id="AMD18576.1"/>
    </source>
</evidence>
<dbReference type="Pfam" id="PF00249">
    <property type="entry name" value="Myb_DNA-binding"/>
    <property type="match status" value="2"/>
</dbReference>
<dbReference type="PROSITE" id="PS50090">
    <property type="entry name" value="MYB_LIKE"/>
    <property type="match status" value="2"/>
</dbReference>
<dbReference type="GO" id="GO:0000974">
    <property type="term" value="C:Prp19 complex"/>
    <property type="evidence" value="ECO:0007669"/>
    <property type="project" value="InterPro"/>
</dbReference>
<evidence type="ECO:0000256" key="5">
    <source>
        <dbReference type="ARBA" id="ARBA00023125"/>
    </source>
</evidence>
<keyword evidence="3" id="KW-0747">Spliceosome</keyword>
<proteinExistence type="inferred from homology"/>
<accession>A0A125RDT9</accession>
<feature type="region of interest" description="Disordered" evidence="9">
    <location>
        <begin position="117"/>
        <end position="136"/>
    </location>
</feature>
<organism evidence="12 13">
    <name type="scientific">Eremothecium sinecaudum</name>
    <dbReference type="NCBI Taxonomy" id="45286"/>
    <lineage>
        <taxon>Eukaryota</taxon>
        <taxon>Fungi</taxon>
        <taxon>Dikarya</taxon>
        <taxon>Ascomycota</taxon>
        <taxon>Saccharomycotina</taxon>
        <taxon>Saccharomycetes</taxon>
        <taxon>Saccharomycetales</taxon>
        <taxon>Saccharomycetaceae</taxon>
        <taxon>Eremothecium</taxon>
    </lineage>
</organism>
<dbReference type="InterPro" id="IPR047242">
    <property type="entry name" value="CDC5L/Cef1"/>
</dbReference>
<keyword evidence="7" id="KW-0539">Nucleus</keyword>
<keyword evidence="2" id="KW-0507">mRNA processing</keyword>
<dbReference type="GeneID" id="28722472"/>
<dbReference type="EMBL" id="CP014242">
    <property type="protein sequence ID" value="AMD18576.1"/>
    <property type="molecule type" value="Genomic_DNA"/>
</dbReference>
<comment type="similarity">
    <text evidence="1">Belongs to the CEF1 family.</text>
</comment>
<keyword evidence="13" id="KW-1185">Reference proteome</keyword>
<evidence type="ECO:0000256" key="1">
    <source>
        <dbReference type="ARBA" id="ARBA00010506"/>
    </source>
</evidence>
<dbReference type="AlphaFoldDB" id="A0A125RDT9"/>